<comment type="caution">
    <text evidence="2">The sequence shown here is derived from an EMBL/GenBank/DDBJ whole genome shotgun (WGS) entry which is preliminary data.</text>
</comment>
<name>A0A5A9G1W8_AZOLI</name>
<dbReference type="InterPro" id="IPR050383">
    <property type="entry name" value="GlyoxalaseI/FosfomycinResist"/>
</dbReference>
<proteinExistence type="predicted"/>
<dbReference type="InterPro" id="IPR029068">
    <property type="entry name" value="Glyas_Bleomycin-R_OHBP_Dase"/>
</dbReference>
<dbReference type="OrthoDB" id="9812656at2"/>
<dbReference type="InterPro" id="IPR037523">
    <property type="entry name" value="VOC_core"/>
</dbReference>
<keyword evidence="3" id="KW-1185">Reference proteome</keyword>
<dbReference type="PANTHER" id="PTHR21366">
    <property type="entry name" value="GLYOXALASE FAMILY PROTEIN"/>
    <property type="match status" value="1"/>
</dbReference>
<reference evidence="2 3" key="1">
    <citation type="submission" date="2019-08" db="EMBL/GenBank/DDBJ databases">
        <authorList>
            <person name="Grouzdev D."/>
            <person name="Tikhonova E."/>
            <person name="Kravchenko I."/>
        </authorList>
    </citation>
    <scope>NUCLEOTIDE SEQUENCE [LARGE SCALE GENOMIC DNA]</scope>
    <source>
        <strain evidence="2 3">59b</strain>
    </source>
</reference>
<evidence type="ECO:0000313" key="3">
    <source>
        <dbReference type="Proteomes" id="UP000324927"/>
    </source>
</evidence>
<organism evidence="2 3">
    <name type="scientific">Azospirillum lipoferum</name>
    <dbReference type="NCBI Taxonomy" id="193"/>
    <lineage>
        <taxon>Bacteria</taxon>
        <taxon>Pseudomonadati</taxon>
        <taxon>Pseudomonadota</taxon>
        <taxon>Alphaproteobacteria</taxon>
        <taxon>Rhodospirillales</taxon>
        <taxon>Azospirillaceae</taxon>
        <taxon>Azospirillum</taxon>
    </lineage>
</organism>
<sequence>MVDTAPTLNGVLETGLYVDDLAKARAFYEGIVGLRAMSLSDRLAAYPVGPRSVLLLFQKGLTDQPLDTPGGTIPPHGGNGQLHYAFAISADQVDGWLARLADHDVAVEGDVSWRKGARSIYFRDPDGNLLELVTPGLWENY</sequence>
<feature type="domain" description="VOC" evidence="1">
    <location>
        <begin position="10"/>
        <end position="135"/>
    </location>
</feature>
<accession>A0A5A9G1W8</accession>
<dbReference type="SUPFAM" id="SSF54593">
    <property type="entry name" value="Glyoxalase/Bleomycin resistance protein/Dihydroxybiphenyl dioxygenase"/>
    <property type="match status" value="1"/>
</dbReference>
<evidence type="ECO:0000313" key="2">
    <source>
        <dbReference type="EMBL" id="KAA0587189.1"/>
    </source>
</evidence>
<evidence type="ECO:0000259" key="1">
    <source>
        <dbReference type="PROSITE" id="PS51819"/>
    </source>
</evidence>
<dbReference type="InterPro" id="IPR004360">
    <property type="entry name" value="Glyas_Fos-R_dOase_dom"/>
</dbReference>
<dbReference type="Pfam" id="PF00903">
    <property type="entry name" value="Glyoxalase"/>
    <property type="match status" value="1"/>
</dbReference>
<dbReference type="Proteomes" id="UP000324927">
    <property type="component" value="Unassembled WGS sequence"/>
</dbReference>
<gene>
    <name evidence="2" type="ORF">FZ942_34435</name>
</gene>
<dbReference type="PROSITE" id="PS51819">
    <property type="entry name" value="VOC"/>
    <property type="match status" value="1"/>
</dbReference>
<dbReference type="EMBL" id="VTTN01000030">
    <property type="protein sequence ID" value="KAA0587189.1"/>
    <property type="molecule type" value="Genomic_DNA"/>
</dbReference>
<dbReference type="AlphaFoldDB" id="A0A5A9G1W8"/>
<protein>
    <submittedName>
        <fullName evidence="2">Glyoxalase</fullName>
    </submittedName>
</protein>
<dbReference type="RefSeq" id="WP_149235542.1">
    <property type="nucleotide sequence ID" value="NZ_JALJXJ010000025.1"/>
</dbReference>
<dbReference type="PANTHER" id="PTHR21366:SF22">
    <property type="entry name" value="VOC DOMAIN-CONTAINING PROTEIN"/>
    <property type="match status" value="1"/>
</dbReference>
<dbReference type="Gene3D" id="3.10.180.10">
    <property type="entry name" value="2,3-Dihydroxybiphenyl 1,2-Dioxygenase, domain 1"/>
    <property type="match status" value="1"/>
</dbReference>